<evidence type="ECO:0000313" key="2">
    <source>
        <dbReference type="Proteomes" id="UP000265566"/>
    </source>
</evidence>
<name>A0A396HV16_MEDTR</name>
<organism evidence="1 2">
    <name type="scientific">Medicago truncatula</name>
    <name type="common">Barrel medic</name>
    <name type="synonym">Medicago tribuloides</name>
    <dbReference type="NCBI Taxonomy" id="3880"/>
    <lineage>
        <taxon>Eukaryota</taxon>
        <taxon>Viridiplantae</taxon>
        <taxon>Streptophyta</taxon>
        <taxon>Embryophyta</taxon>
        <taxon>Tracheophyta</taxon>
        <taxon>Spermatophyta</taxon>
        <taxon>Magnoliopsida</taxon>
        <taxon>eudicotyledons</taxon>
        <taxon>Gunneridae</taxon>
        <taxon>Pentapetalae</taxon>
        <taxon>rosids</taxon>
        <taxon>fabids</taxon>
        <taxon>Fabales</taxon>
        <taxon>Fabaceae</taxon>
        <taxon>Papilionoideae</taxon>
        <taxon>50 kb inversion clade</taxon>
        <taxon>NPAAA clade</taxon>
        <taxon>Hologalegina</taxon>
        <taxon>IRL clade</taxon>
        <taxon>Trifolieae</taxon>
        <taxon>Medicago</taxon>
    </lineage>
</organism>
<dbReference type="Gramene" id="rna32701">
    <property type="protein sequence ID" value="RHN57192.1"/>
    <property type="gene ID" value="gene32701"/>
</dbReference>
<sequence length="104" mass="11867">MFAILSFDNSGSKYPNAPAVAITLELAAVVIKLDRPKSVILAFVFSSSNTLLEVRFPCIFSCEYRYITSHEPCSMFAFVDSIDKFHGKRQKELQQYQNQILMHL</sequence>
<accession>A0A396HV16</accession>
<comment type="caution">
    <text evidence="1">The sequence shown here is derived from an EMBL/GenBank/DDBJ whole genome shotgun (WGS) entry which is preliminary data.</text>
</comment>
<evidence type="ECO:0000313" key="1">
    <source>
        <dbReference type="EMBL" id="RHN57192.1"/>
    </source>
</evidence>
<proteinExistence type="predicted"/>
<reference evidence="2" key="1">
    <citation type="journal article" date="2018" name="Nat. Plants">
        <title>Whole-genome landscape of Medicago truncatula symbiotic genes.</title>
        <authorList>
            <person name="Pecrix Y."/>
            <person name="Staton S.E."/>
            <person name="Sallet E."/>
            <person name="Lelandais-Briere C."/>
            <person name="Moreau S."/>
            <person name="Carrere S."/>
            <person name="Blein T."/>
            <person name="Jardinaud M.F."/>
            <person name="Latrasse D."/>
            <person name="Zouine M."/>
            <person name="Zahm M."/>
            <person name="Kreplak J."/>
            <person name="Mayjonade B."/>
            <person name="Satge C."/>
            <person name="Perez M."/>
            <person name="Cauet S."/>
            <person name="Marande W."/>
            <person name="Chantry-Darmon C."/>
            <person name="Lopez-Roques C."/>
            <person name="Bouchez O."/>
            <person name="Berard A."/>
            <person name="Debelle F."/>
            <person name="Munos S."/>
            <person name="Bendahmane A."/>
            <person name="Berges H."/>
            <person name="Niebel A."/>
            <person name="Buitink J."/>
            <person name="Frugier F."/>
            <person name="Benhamed M."/>
            <person name="Crespi M."/>
            <person name="Gouzy J."/>
            <person name="Gamas P."/>
        </authorList>
    </citation>
    <scope>NUCLEOTIDE SEQUENCE [LARGE SCALE GENOMIC DNA]</scope>
    <source>
        <strain evidence="2">cv. Jemalong A17</strain>
    </source>
</reference>
<dbReference type="AlphaFoldDB" id="A0A396HV16"/>
<protein>
    <submittedName>
        <fullName evidence="1">Uncharacterized protein</fullName>
    </submittedName>
</protein>
<dbReference type="EMBL" id="PSQE01000005">
    <property type="protein sequence ID" value="RHN57192.1"/>
    <property type="molecule type" value="Genomic_DNA"/>
</dbReference>
<dbReference type="Proteomes" id="UP000265566">
    <property type="component" value="Chromosome 5"/>
</dbReference>
<gene>
    <name evidence="1" type="ORF">MtrunA17_Chr5g0437721</name>
</gene>